<dbReference type="PANTHER" id="PTHR11991:SF0">
    <property type="entry name" value="TRANSLATIONALLY-CONTROLLED TUMOR PROTEIN"/>
    <property type="match status" value="1"/>
</dbReference>
<dbReference type="GO" id="GO:0005509">
    <property type="term" value="F:calcium ion binding"/>
    <property type="evidence" value="ECO:0007669"/>
    <property type="project" value="TreeGrafter"/>
</dbReference>
<dbReference type="GeneID" id="30194147"/>
<dbReference type="EMBL" id="AWGH01000014">
    <property type="protein sequence ID" value="ODN94790.1"/>
    <property type="molecule type" value="Genomic_DNA"/>
</dbReference>
<protein>
    <recommendedName>
        <fullName evidence="1">Translationally-controlled tumor protein homolog</fullName>
    </recommendedName>
</protein>
<dbReference type="Gene3D" id="2.170.150.10">
    <property type="entry name" value="Metal Binding Protein, Guanine Nucleotide Exchange Factor, Chain A"/>
    <property type="match status" value="1"/>
</dbReference>
<reference evidence="4 5" key="1">
    <citation type="submission" date="2016-06" db="EMBL/GenBank/DDBJ databases">
        <title>Evolution of pathogenesis and genome organization in the Tremellales.</title>
        <authorList>
            <person name="Cuomo C."/>
            <person name="Litvintseva A."/>
            <person name="Heitman J."/>
            <person name="Chen Y."/>
            <person name="Sun S."/>
            <person name="Springer D."/>
            <person name="Dromer F."/>
            <person name="Young S."/>
            <person name="Zeng Q."/>
            <person name="Chapman S."/>
            <person name="Gujja S."/>
            <person name="Saif S."/>
            <person name="Birren B."/>
        </authorList>
    </citation>
    <scope>NUCLEOTIDE SEQUENCE [LARGE SCALE GENOMIC DNA]</scope>
    <source>
        <strain evidence="4 5">CBS 7118</strain>
    </source>
</reference>
<evidence type="ECO:0000256" key="2">
    <source>
        <dbReference type="PROSITE-ProRule" id="PRU01133"/>
    </source>
</evidence>
<evidence type="ECO:0000256" key="1">
    <source>
        <dbReference type="ARBA" id="ARBA00014759"/>
    </source>
</evidence>
<keyword evidence="5" id="KW-1185">Reference proteome</keyword>
<dbReference type="PRINTS" id="PR01653">
    <property type="entry name" value="TCTPROTEIN"/>
</dbReference>
<proteinExistence type="inferred from homology"/>
<evidence type="ECO:0000259" key="3">
    <source>
        <dbReference type="PROSITE" id="PS51797"/>
    </source>
</evidence>
<dbReference type="OrthoDB" id="10248936at2759"/>
<dbReference type="InterPro" id="IPR034737">
    <property type="entry name" value="TCTP"/>
</dbReference>
<dbReference type="AlphaFoldDB" id="A0A1E3J1N2"/>
<dbReference type="PANTHER" id="PTHR11991">
    <property type="entry name" value="TRANSLATIONALLY CONTROLLED TUMOR PROTEIN-RELATED"/>
    <property type="match status" value="1"/>
</dbReference>
<name>A0A1E3J1N2_9TREE</name>
<dbReference type="InterPro" id="IPR018105">
    <property type="entry name" value="Translational_control_tumour_p"/>
</dbReference>
<dbReference type="InterPro" id="IPR011323">
    <property type="entry name" value="Mss4/transl-control_tumour"/>
</dbReference>
<dbReference type="GO" id="GO:0005737">
    <property type="term" value="C:cytoplasm"/>
    <property type="evidence" value="ECO:0007669"/>
    <property type="project" value="TreeGrafter"/>
</dbReference>
<organism evidence="4 5">
    <name type="scientific">Cryptococcus wingfieldii CBS 7118</name>
    <dbReference type="NCBI Taxonomy" id="1295528"/>
    <lineage>
        <taxon>Eukaryota</taxon>
        <taxon>Fungi</taxon>
        <taxon>Dikarya</taxon>
        <taxon>Basidiomycota</taxon>
        <taxon>Agaricomycotina</taxon>
        <taxon>Tremellomycetes</taxon>
        <taxon>Tremellales</taxon>
        <taxon>Cryptococcaceae</taxon>
        <taxon>Cryptococcus</taxon>
    </lineage>
</organism>
<dbReference type="RefSeq" id="XP_019031069.1">
    <property type="nucleotide sequence ID" value="XM_019177037.1"/>
</dbReference>
<comment type="caution">
    <text evidence="4">The sequence shown here is derived from an EMBL/GenBank/DDBJ whole genome shotgun (WGS) entry which is preliminary data.</text>
</comment>
<dbReference type="Pfam" id="PF00838">
    <property type="entry name" value="TCTP"/>
    <property type="match status" value="1"/>
</dbReference>
<evidence type="ECO:0000313" key="4">
    <source>
        <dbReference type="EMBL" id="ODN94790.1"/>
    </source>
</evidence>
<dbReference type="PROSITE" id="PS51797">
    <property type="entry name" value="TCTP_3"/>
    <property type="match status" value="1"/>
</dbReference>
<dbReference type="SUPFAM" id="SSF51316">
    <property type="entry name" value="Mss4-like"/>
    <property type="match status" value="1"/>
</dbReference>
<accession>A0A1E3J1N2</accession>
<gene>
    <name evidence="4" type="ORF">L198_04934</name>
</gene>
<feature type="domain" description="TCTP" evidence="3">
    <location>
        <begin position="1"/>
        <end position="182"/>
    </location>
</feature>
<dbReference type="InterPro" id="IPR011057">
    <property type="entry name" value="Mss4-like_sf"/>
</dbReference>
<sequence>MPIFTDVITGDELFSDAFPVKEHRSIAYEVDCEMMDQEGIDVDADLNGEGDSSPEEDTKVRVNNVVQAFRLQPTVFDKKVRNCLMISRSYFSCLKSYLTLLKAHVESTSPERVPTFEKDFKELVKTISAYFKDFEFFVRESDDPDGMVALLSSTHDPYNDYRANGVTPFFTFWRDDLAQVNN</sequence>
<evidence type="ECO:0000313" key="5">
    <source>
        <dbReference type="Proteomes" id="UP000094819"/>
    </source>
</evidence>
<dbReference type="Proteomes" id="UP000094819">
    <property type="component" value="Unassembled WGS sequence"/>
</dbReference>
<comment type="similarity">
    <text evidence="2">Belongs to the TCTP family.</text>
</comment>